<feature type="transmembrane region" description="Helical" evidence="1">
    <location>
        <begin position="160"/>
        <end position="178"/>
    </location>
</feature>
<feature type="transmembrane region" description="Helical" evidence="1">
    <location>
        <begin position="6"/>
        <end position="26"/>
    </location>
</feature>
<dbReference type="InterPro" id="IPR007563">
    <property type="entry name" value="DUF554"/>
</dbReference>
<feature type="transmembrane region" description="Helical" evidence="1">
    <location>
        <begin position="216"/>
        <end position="233"/>
    </location>
</feature>
<feature type="transmembrane region" description="Helical" evidence="1">
    <location>
        <begin position="57"/>
        <end position="75"/>
    </location>
</feature>
<comment type="caution">
    <text evidence="2">The sequence shown here is derived from an EMBL/GenBank/DDBJ whole genome shotgun (WGS) entry which is preliminary data.</text>
</comment>
<gene>
    <name evidence="2" type="ORF">J2S11_003041</name>
</gene>
<name>A0ABT9W1K7_9BACI</name>
<organism evidence="2 3">
    <name type="scientific">Caldalkalibacillus horti</name>
    <dbReference type="NCBI Taxonomy" id="77523"/>
    <lineage>
        <taxon>Bacteria</taxon>
        <taxon>Bacillati</taxon>
        <taxon>Bacillota</taxon>
        <taxon>Bacilli</taxon>
        <taxon>Bacillales</taxon>
        <taxon>Bacillaceae</taxon>
        <taxon>Caldalkalibacillus</taxon>
    </lineage>
</organism>
<keyword evidence="1" id="KW-0472">Membrane</keyword>
<keyword evidence="3" id="KW-1185">Reference proteome</keyword>
<dbReference type="EMBL" id="JAUSTY010000013">
    <property type="protein sequence ID" value="MDQ0167116.1"/>
    <property type="molecule type" value="Genomic_DNA"/>
</dbReference>
<reference evidence="2 3" key="1">
    <citation type="submission" date="2023-07" db="EMBL/GenBank/DDBJ databases">
        <title>Genomic Encyclopedia of Type Strains, Phase IV (KMG-IV): sequencing the most valuable type-strain genomes for metagenomic binning, comparative biology and taxonomic classification.</title>
        <authorList>
            <person name="Goeker M."/>
        </authorList>
    </citation>
    <scope>NUCLEOTIDE SEQUENCE [LARGE SCALE GENOMIC DNA]</scope>
    <source>
        <strain evidence="2 3">DSM 12751</strain>
    </source>
</reference>
<protein>
    <submittedName>
        <fullName evidence="2">Membrane protein YqgA involved in biofilm formation</fullName>
    </submittedName>
</protein>
<dbReference type="Proteomes" id="UP001235840">
    <property type="component" value="Unassembled WGS sequence"/>
</dbReference>
<proteinExistence type="predicted"/>
<feature type="transmembrane region" description="Helical" evidence="1">
    <location>
        <begin position="136"/>
        <end position="155"/>
    </location>
</feature>
<sequence length="235" mass="25349">MILTGVIVNTIAIVVGAILGQVFSNLKQEMKETILKAIGIVIILLGLQMAFQVNEILIVLFSLALGGVLGEWLNIEQRLESAGKWIERKAGKRLKGNVSQAFVTTTLIYCIGAMAVVGSLDSGLRQEHDVLYTKAFLDGFTAIIFSSTLGIGVMFSAIPVFLYQGAIAFGATFIQYVLSPELIDKLIVDLTATGGILIVAIGLNMLEIVKIRIGNLLPALLVSAILTLIYHYIQL</sequence>
<keyword evidence="1" id="KW-0812">Transmembrane</keyword>
<dbReference type="Pfam" id="PF04474">
    <property type="entry name" value="DUF554"/>
    <property type="match status" value="1"/>
</dbReference>
<dbReference type="RefSeq" id="WP_307395849.1">
    <property type="nucleotide sequence ID" value="NZ_BAAADK010000046.1"/>
</dbReference>
<feature type="transmembrane region" description="Helical" evidence="1">
    <location>
        <begin position="190"/>
        <end position="209"/>
    </location>
</feature>
<evidence type="ECO:0000313" key="2">
    <source>
        <dbReference type="EMBL" id="MDQ0167116.1"/>
    </source>
</evidence>
<keyword evidence="1" id="KW-1133">Transmembrane helix</keyword>
<evidence type="ECO:0000256" key="1">
    <source>
        <dbReference type="SAM" id="Phobius"/>
    </source>
</evidence>
<dbReference type="PANTHER" id="PTHR36111:SF2">
    <property type="entry name" value="INNER MEMBRANE PROTEIN"/>
    <property type="match status" value="1"/>
</dbReference>
<feature type="transmembrane region" description="Helical" evidence="1">
    <location>
        <begin position="33"/>
        <end position="51"/>
    </location>
</feature>
<accession>A0ABT9W1K7</accession>
<feature type="transmembrane region" description="Helical" evidence="1">
    <location>
        <begin position="96"/>
        <end position="116"/>
    </location>
</feature>
<dbReference type="PANTHER" id="PTHR36111">
    <property type="entry name" value="INNER MEMBRANE PROTEIN-RELATED"/>
    <property type="match status" value="1"/>
</dbReference>
<evidence type="ECO:0000313" key="3">
    <source>
        <dbReference type="Proteomes" id="UP001235840"/>
    </source>
</evidence>